<dbReference type="EMBL" id="CAJNNV010026515">
    <property type="protein sequence ID" value="CAE8618398.1"/>
    <property type="molecule type" value="Genomic_DNA"/>
</dbReference>
<evidence type="ECO:0000256" key="1">
    <source>
        <dbReference type="SAM" id="MobiDB-lite"/>
    </source>
</evidence>
<name>A0A813G000_POLGL</name>
<feature type="compositionally biased region" description="Polar residues" evidence="1">
    <location>
        <begin position="152"/>
        <end position="161"/>
    </location>
</feature>
<feature type="non-terminal residue" evidence="2">
    <location>
        <position position="244"/>
    </location>
</feature>
<organism evidence="2 3">
    <name type="scientific">Polarella glacialis</name>
    <name type="common">Dinoflagellate</name>
    <dbReference type="NCBI Taxonomy" id="89957"/>
    <lineage>
        <taxon>Eukaryota</taxon>
        <taxon>Sar</taxon>
        <taxon>Alveolata</taxon>
        <taxon>Dinophyceae</taxon>
        <taxon>Suessiales</taxon>
        <taxon>Suessiaceae</taxon>
        <taxon>Polarella</taxon>
    </lineage>
</organism>
<reference evidence="2" key="1">
    <citation type="submission" date="2021-02" db="EMBL/GenBank/DDBJ databases">
        <authorList>
            <person name="Dougan E. K."/>
            <person name="Rhodes N."/>
            <person name="Thang M."/>
            <person name="Chan C."/>
        </authorList>
    </citation>
    <scope>NUCLEOTIDE SEQUENCE</scope>
</reference>
<proteinExistence type="predicted"/>
<evidence type="ECO:0000313" key="3">
    <source>
        <dbReference type="Proteomes" id="UP000654075"/>
    </source>
</evidence>
<keyword evidence="3" id="KW-1185">Reference proteome</keyword>
<dbReference type="AlphaFoldDB" id="A0A813G000"/>
<gene>
    <name evidence="2" type="ORF">PGLA1383_LOCUS36023</name>
</gene>
<comment type="caution">
    <text evidence="2">The sequence shown here is derived from an EMBL/GenBank/DDBJ whole genome shotgun (WGS) entry which is preliminary data.</text>
</comment>
<feature type="compositionally biased region" description="Low complexity" evidence="1">
    <location>
        <begin position="64"/>
        <end position="74"/>
    </location>
</feature>
<dbReference type="Proteomes" id="UP000654075">
    <property type="component" value="Unassembled WGS sequence"/>
</dbReference>
<protein>
    <submittedName>
        <fullName evidence="2">Uncharacterized protein</fullName>
    </submittedName>
</protein>
<accession>A0A813G000</accession>
<feature type="region of interest" description="Disordered" evidence="1">
    <location>
        <begin position="58"/>
        <end position="77"/>
    </location>
</feature>
<evidence type="ECO:0000313" key="2">
    <source>
        <dbReference type="EMBL" id="CAE8618398.1"/>
    </source>
</evidence>
<dbReference type="PROSITE" id="PS50096">
    <property type="entry name" value="IQ"/>
    <property type="match status" value="1"/>
</dbReference>
<feature type="region of interest" description="Disordered" evidence="1">
    <location>
        <begin position="149"/>
        <end position="244"/>
    </location>
</feature>
<sequence>METPRATSSATWSVSFKDASKFQASARSASDDKVARWTAGNNDSASFFRKMGSSMADTERARAQCRSAAASSPSRDSEEKVNLYNMLSTIEAAKGISKFAAQCIREDGDGNATDEGTMFAPAALSHLAVPGVTEKVAATKMQAILRGRKARQQVNAMNDANSEVRPGDSPEQMLEDQEVADQAATLLPNDRKSESIDAPPLPTDLRRPSTKMSAFGESVDDDFGEEAPSKDQRKSSKGTSKESE</sequence>
<feature type="compositionally biased region" description="Basic and acidic residues" evidence="1">
    <location>
        <begin position="227"/>
        <end position="244"/>
    </location>
</feature>